<dbReference type="GO" id="GO:0031929">
    <property type="term" value="P:TOR signaling"/>
    <property type="evidence" value="ECO:0007669"/>
    <property type="project" value="InterPro"/>
</dbReference>
<protein>
    <submittedName>
        <fullName evidence="1">Raptor</fullName>
    </submittedName>
</protein>
<reference evidence="1 2" key="1">
    <citation type="submission" date="2024-03" db="EMBL/GenBank/DDBJ databases">
        <title>The Acrasis kona genome and developmental transcriptomes reveal deep origins of eukaryotic multicellular pathways.</title>
        <authorList>
            <person name="Sheikh S."/>
            <person name="Fu C.-J."/>
            <person name="Brown M.W."/>
            <person name="Baldauf S.L."/>
        </authorList>
    </citation>
    <scope>NUCLEOTIDE SEQUENCE [LARGE SCALE GENOMIC DNA]</scope>
    <source>
        <strain evidence="1 2">ATCC MYA-3509</strain>
    </source>
</reference>
<dbReference type="GO" id="GO:0005737">
    <property type="term" value="C:cytoplasm"/>
    <property type="evidence" value="ECO:0007669"/>
    <property type="project" value="TreeGrafter"/>
</dbReference>
<dbReference type="Pfam" id="PF00400">
    <property type="entry name" value="WD40"/>
    <property type="match status" value="3"/>
</dbReference>
<dbReference type="GO" id="GO:0030674">
    <property type="term" value="F:protein-macromolecule adaptor activity"/>
    <property type="evidence" value="ECO:0007669"/>
    <property type="project" value="TreeGrafter"/>
</dbReference>
<dbReference type="EMBL" id="JAOPGA020000711">
    <property type="protein sequence ID" value="KAL0481013.1"/>
    <property type="molecule type" value="Genomic_DNA"/>
</dbReference>
<sequence>MTPSSLRRQRRIDQTIREVHQSLKGAGKKKLEDQIGYFGNESDVVREMRFHPHEPYLIVADQTDGVTVWNWTKSTRVNRFHQDPIRSSRITDFQIINDQSENSILLVSNASGNIHLYKDYEKNNEQYLVTAIRAEPMVMASSRGPGILTEWQQDHGLLYVSGDVPHIKVWDMERETCVQTISSDIDACTTSLGCDRMGGHSIVAGYSDGSVLIFDRRENNRQVPLQQHSLQNRMKEHKNWVVKVCIQKVNNNQIITGSYSGDIKFWDARVLGGAAIRTFECHKGGMNSLEIHDYAPVMACGSNDQFIKVFNTSGDQMSMIYYHEGFLGQRIGPVSSLAFHPYRMLLAAGSTDSIISIYSGDRNQSQKGRK</sequence>
<gene>
    <name evidence="1" type="ORF">AKO1_001395</name>
</gene>
<accession>A0AAW2YW03</accession>
<dbReference type="Gene3D" id="2.130.10.10">
    <property type="entry name" value="YVTN repeat-like/Quinoprotein amine dehydrogenase"/>
    <property type="match status" value="2"/>
</dbReference>
<dbReference type="GO" id="GO:0010506">
    <property type="term" value="P:regulation of autophagy"/>
    <property type="evidence" value="ECO:0007669"/>
    <property type="project" value="TreeGrafter"/>
</dbReference>
<dbReference type="InterPro" id="IPR004083">
    <property type="entry name" value="Raptor"/>
</dbReference>
<dbReference type="GO" id="GO:0031931">
    <property type="term" value="C:TORC1 complex"/>
    <property type="evidence" value="ECO:0007669"/>
    <property type="project" value="InterPro"/>
</dbReference>
<dbReference type="GO" id="GO:0071230">
    <property type="term" value="P:cellular response to amino acid stimulus"/>
    <property type="evidence" value="ECO:0007669"/>
    <property type="project" value="TreeGrafter"/>
</dbReference>
<keyword evidence="2" id="KW-1185">Reference proteome</keyword>
<dbReference type="SUPFAM" id="SSF50978">
    <property type="entry name" value="WD40 repeat-like"/>
    <property type="match status" value="1"/>
</dbReference>
<name>A0AAW2YW03_9EUKA</name>
<dbReference type="InterPro" id="IPR001680">
    <property type="entry name" value="WD40_rpt"/>
</dbReference>
<comment type="caution">
    <text evidence="1">The sequence shown here is derived from an EMBL/GenBank/DDBJ whole genome shotgun (WGS) entry which is preliminary data.</text>
</comment>
<dbReference type="GO" id="GO:0009267">
    <property type="term" value="P:cellular response to starvation"/>
    <property type="evidence" value="ECO:0007669"/>
    <property type="project" value="TreeGrafter"/>
</dbReference>
<dbReference type="Proteomes" id="UP001431209">
    <property type="component" value="Unassembled WGS sequence"/>
</dbReference>
<evidence type="ECO:0000313" key="2">
    <source>
        <dbReference type="Proteomes" id="UP001431209"/>
    </source>
</evidence>
<dbReference type="PANTHER" id="PTHR12848:SF16">
    <property type="entry name" value="REGULATORY-ASSOCIATED PROTEIN OF MTOR"/>
    <property type="match status" value="1"/>
</dbReference>
<evidence type="ECO:0000313" key="1">
    <source>
        <dbReference type="EMBL" id="KAL0481013.1"/>
    </source>
</evidence>
<dbReference type="AlphaFoldDB" id="A0AAW2YW03"/>
<dbReference type="InterPro" id="IPR036322">
    <property type="entry name" value="WD40_repeat_dom_sf"/>
</dbReference>
<dbReference type="GO" id="GO:0030307">
    <property type="term" value="P:positive regulation of cell growth"/>
    <property type="evidence" value="ECO:0007669"/>
    <property type="project" value="TreeGrafter"/>
</dbReference>
<proteinExistence type="predicted"/>
<dbReference type="InterPro" id="IPR015943">
    <property type="entry name" value="WD40/YVTN_repeat-like_dom_sf"/>
</dbReference>
<dbReference type="PANTHER" id="PTHR12848">
    <property type="entry name" value="REGULATORY-ASSOCIATED PROTEIN OF MTOR"/>
    <property type="match status" value="1"/>
</dbReference>
<dbReference type="SMART" id="SM00320">
    <property type="entry name" value="WD40"/>
    <property type="match status" value="5"/>
</dbReference>
<organism evidence="1 2">
    <name type="scientific">Acrasis kona</name>
    <dbReference type="NCBI Taxonomy" id="1008807"/>
    <lineage>
        <taxon>Eukaryota</taxon>
        <taxon>Discoba</taxon>
        <taxon>Heterolobosea</taxon>
        <taxon>Tetramitia</taxon>
        <taxon>Eutetramitia</taxon>
        <taxon>Acrasidae</taxon>
        <taxon>Acrasis</taxon>
    </lineage>
</organism>